<feature type="compositionally biased region" description="Low complexity" evidence="1">
    <location>
        <begin position="24"/>
        <end position="53"/>
    </location>
</feature>
<sequence length="109" mass="12142">MKSGGFLLKMFFPIPSLTRRKRSSSSSSRRSFYSDNSSSSIGSSKSDNSSMGSTKPLLKKGRNGSADKSSNGNFAKQTQHEPVDTNCRRRQSGCYPLFHNQDKRKIRSI</sequence>
<feature type="compositionally biased region" description="Polar residues" evidence="1">
    <location>
        <begin position="66"/>
        <end position="77"/>
    </location>
</feature>
<dbReference type="AlphaFoldDB" id="Q8W138"/>
<protein>
    <submittedName>
        <fullName evidence="2">Uncharacterized protein</fullName>
    </submittedName>
</protein>
<organism evidence="2">
    <name type="scientific">Narcissus pseudonarcissus</name>
    <name type="common">Daffodil</name>
    <dbReference type="NCBI Taxonomy" id="39639"/>
    <lineage>
        <taxon>Eukaryota</taxon>
        <taxon>Viridiplantae</taxon>
        <taxon>Streptophyta</taxon>
        <taxon>Embryophyta</taxon>
        <taxon>Tracheophyta</taxon>
        <taxon>Spermatophyta</taxon>
        <taxon>Magnoliopsida</taxon>
        <taxon>Liliopsida</taxon>
        <taxon>Asparagales</taxon>
        <taxon>Amaryllidaceae</taxon>
        <taxon>Amaryllidoideae</taxon>
        <taxon>Narcissus</taxon>
    </lineage>
</organism>
<name>Q8W138_NARPS</name>
<evidence type="ECO:0000313" key="2">
    <source>
        <dbReference type="EMBL" id="AAL67492.1"/>
    </source>
</evidence>
<accession>Q8W138</accession>
<feature type="region of interest" description="Disordered" evidence="1">
    <location>
        <begin position="17"/>
        <end position="109"/>
    </location>
</feature>
<proteinExistence type="evidence at transcript level"/>
<reference evidence="2" key="1">
    <citation type="journal article" date="2002" name="Plant Sci.">
        <title>Identification of genes associated with perianth senescence in daffodil (Narcissus pseudonarcissus L. Dutch Master').</title>
        <authorList>
            <person name="Hunter D.A."/>
            <person name="Steele B.C."/>
            <person name="Reid M.S."/>
        </authorList>
    </citation>
    <scope>NUCLEOTIDE SEQUENCE</scope>
    <source>
        <tissue evidence="2">Tepal</tissue>
    </source>
</reference>
<dbReference type="EMBL" id="AF459407">
    <property type="protein sequence ID" value="AAL67492.1"/>
    <property type="molecule type" value="mRNA"/>
</dbReference>
<feature type="compositionally biased region" description="Basic and acidic residues" evidence="1">
    <location>
        <begin position="78"/>
        <end position="87"/>
    </location>
</feature>
<evidence type="ECO:0000256" key="1">
    <source>
        <dbReference type="SAM" id="MobiDB-lite"/>
    </source>
</evidence>